<dbReference type="AlphaFoldDB" id="A0A8T2LEJ7"/>
<dbReference type="Pfam" id="PF07534">
    <property type="entry name" value="TLD"/>
    <property type="match status" value="1"/>
</dbReference>
<feature type="compositionally biased region" description="Basic and acidic residues" evidence="1">
    <location>
        <begin position="1"/>
        <end position="11"/>
    </location>
</feature>
<dbReference type="GO" id="GO:0005634">
    <property type="term" value="C:nucleus"/>
    <property type="evidence" value="ECO:0007669"/>
    <property type="project" value="TreeGrafter"/>
</dbReference>
<accession>A0A8T2LEJ7</accession>
<feature type="region of interest" description="Disordered" evidence="1">
    <location>
        <begin position="299"/>
        <end position="371"/>
    </location>
</feature>
<comment type="caution">
    <text evidence="3">The sequence shown here is derived from an EMBL/GenBank/DDBJ whole genome shotgun (WGS) entry which is preliminary data.</text>
</comment>
<evidence type="ECO:0000256" key="1">
    <source>
        <dbReference type="SAM" id="MobiDB-lite"/>
    </source>
</evidence>
<dbReference type="GO" id="GO:0006357">
    <property type="term" value="P:regulation of transcription by RNA polymerase II"/>
    <property type="evidence" value="ECO:0007669"/>
    <property type="project" value="TreeGrafter"/>
</dbReference>
<evidence type="ECO:0000313" key="4">
    <source>
        <dbReference type="Proteomes" id="UP000752171"/>
    </source>
</evidence>
<feature type="compositionally biased region" description="Acidic residues" evidence="1">
    <location>
        <begin position="362"/>
        <end position="371"/>
    </location>
</feature>
<dbReference type="GO" id="GO:0006979">
    <property type="term" value="P:response to oxidative stress"/>
    <property type="evidence" value="ECO:0007669"/>
    <property type="project" value="TreeGrafter"/>
</dbReference>
<reference evidence="3 4" key="1">
    <citation type="submission" date="2021-07" db="EMBL/GenBank/DDBJ databases">
        <authorList>
            <person name="Imarazene B."/>
            <person name="Zahm M."/>
            <person name="Klopp C."/>
            <person name="Cabau C."/>
            <person name="Beille S."/>
            <person name="Jouanno E."/>
            <person name="Castinel A."/>
            <person name="Lluch J."/>
            <person name="Gil L."/>
            <person name="Kuchtly C."/>
            <person name="Lopez Roques C."/>
            <person name="Donnadieu C."/>
            <person name="Parrinello H."/>
            <person name="Journot L."/>
            <person name="Du K."/>
            <person name="Schartl M."/>
            <person name="Retaux S."/>
            <person name="Guiguen Y."/>
        </authorList>
    </citation>
    <scope>NUCLEOTIDE SEQUENCE [LARGE SCALE GENOMIC DNA]</scope>
    <source>
        <strain evidence="3">Pach_M1</strain>
        <tissue evidence="3">Testis</tissue>
    </source>
</reference>
<dbReference type="SMART" id="SM00584">
    <property type="entry name" value="TLDc"/>
    <property type="match status" value="1"/>
</dbReference>
<dbReference type="PANTHER" id="PTHR23354:SF120">
    <property type="entry name" value="OXIDATION RESISTANCE PROTEIN 1-LIKE ISOFORM X1"/>
    <property type="match status" value="1"/>
</dbReference>
<organism evidence="3 4">
    <name type="scientific">Astyanax mexicanus</name>
    <name type="common">Blind cave fish</name>
    <name type="synonym">Astyanax fasciatus mexicanus</name>
    <dbReference type="NCBI Taxonomy" id="7994"/>
    <lineage>
        <taxon>Eukaryota</taxon>
        <taxon>Metazoa</taxon>
        <taxon>Chordata</taxon>
        <taxon>Craniata</taxon>
        <taxon>Vertebrata</taxon>
        <taxon>Euteleostomi</taxon>
        <taxon>Actinopterygii</taxon>
        <taxon>Neopterygii</taxon>
        <taxon>Teleostei</taxon>
        <taxon>Ostariophysi</taxon>
        <taxon>Characiformes</taxon>
        <taxon>Characoidei</taxon>
        <taxon>Acestrorhamphidae</taxon>
        <taxon>Acestrorhamphinae</taxon>
        <taxon>Astyanax</taxon>
    </lineage>
</organism>
<dbReference type="PROSITE" id="PS51886">
    <property type="entry name" value="TLDC"/>
    <property type="match status" value="1"/>
</dbReference>
<sequence>MDCRRQRDKTRAGYFGSVKNRLGTKLPPGVTQPPGFVTGPWEPTSHPNGARSVLTTAEGSAGRHHIRNPKLRQYYLKEAAFPSETTKTLESPSESNSRNEQGVHQEDTVFSVASQFSGRSAVVSVPTIPSSAVSATQQLLLPQNKASSTRRSSPAAPTMTTPDLCPGSEPRLNAVTPPTPVSPSTDAEYDKLLDVEAVPMPDGKLCLLALPPECTQGEGPADMPYLKLFCRFITDRKGVVSGILLVTPNKIFFDPHKSLPLVQENGCEEYLFSCSVDDLVSVSIISDISHVHFNKSTQRWKDRKKASKGRTSKNSAVDSQSDAHSVTLQSKMEAAPTMRRSMTWDMQTALGTGPEASHGEDEGGESQDMAEVEQQLGQFSLESTVLSSAATFCCGATNAELEQDAKTEQQPCLKKQISGRGAASSLMFVRMRQKQQAVKKKGFAAIDLGKTRAVASRDAWFTLQQESSDELYAYLSQHRPDLCILEGGEEEQAERDEDDFVLLDDGEGGGGEEGEEEEESPKHGRNGDEWEMVSVEDSRGRVSSLSADKEPDGMSDILRQSLILDAQQVRELSSELPPRTVGHSWKLAYSTSKHGASLKTLYRKLSVSDSPVLLIIRDDNQQVFGGFLSHPLRPSDTFYGTGETFLFLLRPRFKCFHWTGENSFFIKGDLDSFAIGGGSGHFGLWLDETLYLGRSSPCYTFNNCSLSETSDFRVLELEAWTFW</sequence>
<proteinExistence type="predicted"/>
<dbReference type="KEGG" id="amex:103021501"/>
<dbReference type="Proteomes" id="UP000752171">
    <property type="component" value="Unassembled WGS sequence"/>
</dbReference>
<feature type="region of interest" description="Disordered" evidence="1">
    <location>
        <begin position="83"/>
        <end position="104"/>
    </location>
</feature>
<dbReference type="PANTHER" id="PTHR23354">
    <property type="entry name" value="NUCLEOLAR PROTEIN 7/ESTROGEN RECEPTOR COACTIVATOR-RELATED"/>
    <property type="match status" value="1"/>
</dbReference>
<feature type="domain" description="TLDc" evidence="2">
    <location>
        <begin position="562"/>
        <end position="723"/>
    </location>
</feature>
<feature type="region of interest" description="Disordered" evidence="1">
    <location>
        <begin position="143"/>
        <end position="168"/>
    </location>
</feature>
<feature type="compositionally biased region" description="Polar residues" evidence="1">
    <location>
        <begin position="83"/>
        <end position="100"/>
    </location>
</feature>
<evidence type="ECO:0000313" key="3">
    <source>
        <dbReference type="EMBL" id="KAG9268402.1"/>
    </source>
</evidence>
<gene>
    <name evidence="3" type="primary">OXR1</name>
    <name evidence="3" type="ORF">AMEX_G17375</name>
</gene>
<feature type="compositionally biased region" description="Acidic residues" evidence="1">
    <location>
        <begin position="489"/>
        <end position="519"/>
    </location>
</feature>
<feature type="compositionally biased region" description="Low complexity" evidence="1">
    <location>
        <begin position="146"/>
        <end position="158"/>
    </location>
</feature>
<evidence type="ECO:0000259" key="2">
    <source>
        <dbReference type="PROSITE" id="PS51886"/>
    </source>
</evidence>
<feature type="region of interest" description="Disordered" evidence="1">
    <location>
        <begin position="489"/>
        <end position="552"/>
    </location>
</feature>
<feature type="compositionally biased region" description="Polar residues" evidence="1">
    <location>
        <begin position="312"/>
        <end position="330"/>
    </location>
</feature>
<name>A0A8T2LEJ7_ASTMX</name>
<dbReference type="InterPro" id="IPR006571">
    <property type="entry name" value="TLDc_dom"/>
</dbReference>
<dbReference type="EMBL" id="JAICCE010000014">
    <property type="protein sequence ID" value="KAG9268402.1"/>
    <property type="molecule type" value="Genomic_DNA"/>
</dbReference>
<protein>
    <submittedName>
        <fullName evidence="3">Oxidation resistance protein 1-like isoform X1</fullName>
    </submittedName>
</protein>
<feature type="compositionally biased region" description="Basic residues" evidence="1">
    <location>
        <begin position="301"/>
        <end position="311"/>
    </location>
</feature>
<feature type="region of interest" description="Disordered" evidence="1">
    <location>
        <begin position="1"/>
        <end position="30"/>
    </location>
</feature>